<keyword evidence="3" id="KW-0472">Membrane</keyword>
<dbReference type="Pfam" id="PF00632">
    <property type="entry name" value="HECT"/>
    <property type="match status" value="1"/>
</dbReference>
<evidence type="ECO:0000313" key="6">
    <source>
        <dbReference type="Proteomes" id="UP001470230"/>
    </source>
</evidence>
<protein>
    <recommendedName>
        <fullName evidence="4">HECT domain-containing protein</fullName>
    </recommendedName>
</protein>
<dbReference type="InterPro" id="IPR035983">
    <property type="entry name" value="Hect_E3_ubiquitin_ligase"/>
</dbReference>
<dbReference type="Proteomes" id="UP001470230">
    <property type="component" value="Unassembled WGS sequence"/>
</dbReference>
<name>A0ABR2L262_9EUKA</name>
<proteinExistence type="predicted"/>
<evidence type="ECO:0000256" key="2">
    <source>
        <dbReference type="PROSITE-ProRule" id="PRU00104"/>
    </source>
</evidence>
<reference evidence="5 6" key="1">
    <citation type="submission" date="2024-04" db="EMBL/GenBank/DDBJ databases">
        <title>Tritrichomonas musculus Genome.</title>
        <authorList>
            <person name="Alves-Ferreira E."/>
            <person name="Grigg M."/>
            <person name="Lorenzi H."/>
            <person name="Galac M."/>
        </authorList>
    </citation>
    <scope>NUCLEOTIDE SEQUENCE [LARGE SCALE GENOMIC DNA]</scope>
    <source>
        <strain evidence="5 6">EAF2021</strain>
    </source>
</reference>
<dbReference type="PANTHER" id="PTHR46654">
    <property type="entry name" value="E3 UBIQUITIN-PROTEIN LIGASE HECTD3"/>
    <property type="match status" value="1"/>
</dbReference>
<dbReference type="Gene3D" id="3.30.2410.10">
    <property type="entry name" value="Hect, E3 ligase catalytic domain"/>
    <property type="match status" value="1"/>
</dbReference>
<gene>
    <name evidence="5" type="ORF">M9Y10_015392</name>
</gene>
<feature type="active site" description="Glycyl thioester intermediate" evidence="2">
    <location>
        <position position="2737"/>
    </location>
</feature>
<dbReference type="InterPro" id="IPR000569">
    <property type="entry name" value="HECT_dom"/>
</dbReference>
<keyword evidence="1 2" id="KW-0833">Ubl conjugation pathway</keyword>
<dbReference type="PANTHER" id="PTHR46654:SF1">
    <property type="entry name" value="E3 UBIQUITIN-PROTEIN LIGASE HECTD3"/>
    <property type="match status" value="1"/>
</dbReference>
<evidence type="ECO:0000256" key="3">
    <source>
        <dbReference type="SAM" id="Phobius"/>
    </source>
</evidence>
<evidence type="ECO:0000313" key="5">
    <source>
        <dbReference type="EMBL" id="KAK8897443.1"/>
    </source>
</evidence>
<dbReference type="Gene3D" id="3.30.2160.10">
    <property type="entry name" value="Hect, E3 ligase catalytic domain"/>
    <property type="match status" value="1"/>
</dbReference>
<dbReference type="Gene3D" id="3.90.1750.10">
    <property type="entry name" value="Hect, E3 ligase catalytic domains"/>
    <property type="match status" value="1"/>
</dbReference>
<dbReference type="SUPFAM" id="SSF56204">
    <property type="entry name" value="Hect, E3 ligase catalytic domain"/>
    <property type="match status" value="1"/>
</dbReference>
<dbReference type="SMART" id="SM00119">
    <property type="entry name" value="HECTc"/>
    <property type="match status" value="1"/>
</dbReference>
<keyword evidence="3" id="KW-1133">Transmembrane helix</keyword>
<feature type="transmembrane region" description="Helical" evidence="3">
    <location>
        <begin position="225"/>
        <end position="246"/>
    </location>
</feature>
<dbReference type="InterPro" id="IPR042469">
    <property type="entry name" value="HECTD3"/>
</dbReference>
<evidence type="ECO:0000259" key="4">
    <source>
        <dbReference type="PROSITE" id="PS50237"/>
    </source>
</evidence>
<keyword evidence="3" id="KW-0812">Transmembrane</keyword>
<evidence type="ECO:0000256" key="1">
    <source>
        <dbReference type="ARBA" id="ARBA00022786"/>
    </source>
</evidence>
<keyword evidence="6" id="KW-1185">Reference proteome</keyword>
<comment type="caution">
    <text evidence="5">The sequence shown here is derived from an EMBL/GenBank/DDBJ whole genome shotgun (WGS) entry which is preliminary data.</text>
</comment>
<accession>A0ABR2L262</accession>
<organism evidence="5 6">
    <name type="scientific">Tritrichomonas musculus</name>
    <dbReference type="NCBI Taxonomy" id="1915356"/>
    <lineage>
        <taxon>Eukaryota</taxon>
        <taxon>Metamonada</taxon>
        <taxon>Parabasalia</taxon>
        <taxon>Tritrichomonadida</taxon>
        <taxon>Tritrichomonadidae</taxon>
        <taxon>Tritrichomonas</taxon>
    </lineage>
</organism>
<dbReference type="PROSITE" id="PS50237">
    <property type="entry name" value="HECT"/>
    <property type="match status" value="1"/>
</dbReference>
<sequence>MGSSQSTEKNTTPLSLPFDKSYSPSFYFEKNLAHLFYSVKSNRIKGYKISKLDDIASIIIGRPDQFNQEEISSLLETIIEYYAIDTPGNLNEEQVLFRNAISLIDNLNTKFNILSNYRKRGFTKYSYTDQKEISVLEQKLNYSSIIDNISPLINGNFDKKLRDIVNQTSSEIKSAIPARITNTPTPNDFLPPNVDSHIFEFNDNVISTRFVKNLGCRGLTTNGQYIFLLSSLHLLFVFPIMNNGILMPPKLIRLPYTDRDQISSEKVEKSKIDIQKEEAFELSPKTSITSFSNYIEIHSFPLQPKSIKISMNKIIPVNDFQSPVLSKEANKTRKFKLYYEMMLGYQDLNLEDSSPFLTKVTNGVIYVVVQKHRDKEDKTKISFVCEIHDAKTDRLIKTVQLCANHRPENNELNKNLRYLFPDIDYSEIPIETNGSTISFIFAPFFVYRTFSLITGEFLKDEVLMLSDEITKHIIASTIDSINNCRWLLTSSEDNKVCLQKMRYNSNIDPFIFHIEDIHYSNKHTDILVSFNHLLRHYVCSLNPPSFILCNSNDDFNTLLNFLKTAVDKKDQLSIQSLCMLVSLNMMNRMKYFGNKFVDFIFDFIKTSNIETGLKFLLFFPNFQKFIQNKERQKETTAILFQLFEDNNTNNNNLYSNDSMFSYALKIIENCDEFGTLPLLRLDDQYIHLLQHDQIQCLYIIHQRVIVRNAQNMIDDEKKLEDSKEKKATPISILVMYLHNIQTHFQSGLTNCKNANNEFDNNLLIKFADAPIYKLFHNFIRLITPLTNKHEIASIADNIFKMILKDYIRVPILNGRIRMNLLETCYVYGLILSTLISGGGVTPFEEKFRWVIPSNTDLINDKNKLNEIGGQPIEEEKFSLDILYSKIRPNMNKDLSEDIRKLDKCVIHAITLHMNCYDELVRVCDSSSEEKFEISKLLRCSYYQMQLLRFSYQKYRTEELFNHLLSKAQLLCQIKSSSLTDDNPNSKSKVLREFIDSTYSTRYIKEVFLLQKSRILAAQNGFPLLNDVFKKDKNQYLKEIIGHVLKKFLTSFSELNSILQIKGDKSDLNSDDIDLFFKGVYPITSDLKEEAPEARIIPYRFFKSINIFPSIFENLLCDLLKSFKAHSNDSGFYALTVSLIQFSKKLPADKFQDFITSFVEIPTNSFKLSLIENMINKEKDGFVYSDEFVDTIFGNSLLTSPINIKIVNRIRYQLVMIRQDEKLDNYLNEYLLFIGQHLFNIGNYHSLLVSEYIALLRKVILHAIQNETSPIRKGTFYEKLMNSSANNDDESKEAILLGLCAICGYQMETVNPYSIVNVTLDSNVMNTYVIIQGENILKESDDQFNLTLCNCYEIPFATSNKPIKYSSFPKNSFITVDPEVTNNNDIFSDKIKKLIMEAHNLTNMTFPVCAQALLNFYTNDSKIITSEEQNIIDYLCTMITPFNDVYNTNNQIKTFKSLKIEENETNKFKILPELTPQFGVIEDNLSTTYLSRPLNNDSSEFEVNLEITDDDKILSNSNIDLFHFGVASDTINEEEIRISTIGFPSGISFPEKKKVCDINFSESTCKISFIVNPTTRKISLQSNEIDFPIGRKFKLIIFKKKSTKLTFNPIVKEEVFNANGIPDLDKLFSLKRKSTKQEDYEDYNYLKFPDYVEKEQTLKPDYRQYEGVDKFTHEMDLNQKLRLITVHHPMNPVLHLSNSQAASTSIIDHHLKGLFNKLGRQWLTVLLLKITSNDPSLISKHAFELFSLFSVPIETFNQDEFNQGHFPFSLEKPPWESTTVPTSLPKEEKSKPSFDTLVTDDMMNALSVMIKNSDCMDQIAEGLLRMSTSNNLHQIALPQKYHSFVYIKEGSDSNAINLSSQSIVALNDYEGLQKNVAYMINDEDEEKKNNYDLPHAFKSDSQISQLYVNNDTSREISILEVNSSNSSFKNDWIVDTPIELLVHLKNFSFAAKKDNHLSIVKTILLNLYLGKSPFTIPYIHQFQNFAQMKLQTTLFYKDELYIKSLIALGNYLKSMENPDDYYVNLYESEQPMISNNATIEEAAHFPEFFPPNTKFPEVTTDTVTITNAIVNPISIKSGFQSRILAIKKCFEEHKSLVGVPFWDILPYWNRIVEIFGFDNQKVNNSDLKDEEYNEIFPLEIIQLNNNICQVSNLTDDEFNARLIFNKKLSDAEAKKAVFEYSDNYSFNGSRKLGWLSFDKPIKIGKGNHFFSITVPSDNKPWESLCSLKLEPINKQPQPLKDRPETKIIKVTDDYKKEFIRSMKAFYFDWKPSNTEDLLNIFNLDDLRSPSFKTVANVVLNSDLYKMFPKTVVLLRALLLYHFNYIRFSQNKNQVSEFLWNSCTNLIPILGKSAELSQSIAVVENETCQLTIDQRAAVLLINDYNNITTELNSNQSLELGPVEKRTNSIISQWAQFVKSANMNNLKGKHSLKIRLSNTLTLEATNAHYGTMTYGLLKNFLNDASDSIFQPSTQLFMRTNCPEEYFIPEIRKRRGVVNEEVFLNEYYSIGVLIGIISRESFPQYLPFAPFIWKFIAGEEITPDDIAEVDIDLRNHFRAIRNKQVPPTWNSVSTSSWLPSSLSSPVKKIRRTISSSSFKEDEDEEINRYLVKVTKDRLKPIEQQLIKIREGFFDNTELKASSLLSGKVLSFLAQGTGDLTVNMLKEITKVFNLGPAFNKVLNFFWQAVEEFNNEEIRMLLKFITGVTRIPKISEHGNNFYINILKMNCKNPDIQLPTAQACFNKLSLPMYSSKEIAKERILFAIQNCLTLEAA</sequence>
<feature type="domain" description="HECT" evidence="4">
    <location>
        <begin position="2419"/>
        <end position="2769"/>
    </location>
</feature>
<dbReference type="EMBL" id="JAPFFF010000002">
    <property type="protein sequence ID" value="KAK8897443.1"/>
    <property type="molecule type" value="Genomic_DNA"/>
</dbReference>